<dbReference type="Proteomes" id="UP001595818">
    <property type="component" value="Unassembled WGS sequence"/>
</dbReference>
<organism evidence="1 2">
    <name type="scientific">Negadavirga shengliensis</name>
    <dbReference type="NCBI Taxonomy" id="1389218"/>
    <lineage>
        <taxon>Bacteria</taxon>
        <taxon>Pseudomonadati</taxon>
        <taxon>Bacteroidota</taxon>
        <taxon>Cytophagia</taxon>
        <taxon>Cytophagales</taxon>
        <taxon>Cyclobacteriaceae</taxon>
        <taxon>Negadavirga</taxon>
    </lineage>
</organism>
<name>A0ABV9T1I6_9BACT</name>
<accession>A0ABV9T1I6</accession>
<protein>
    <submittedName>
        <fullName evidence="1">Uncharacterized protein</fullName>
    </submittedName>
</protein>
<comment type="caution">
    <text evidence="1">The sequence shown here is derived from an EMBL/GenBank/DDBJ whole genome shotgun (WGS) entry which is preliminary data.</text>
</comment>
<dbReference type="EMBL" id="JBHSJJ010000005">
    <property type="protein sequence ID" value="MFC4872319.1"/>
    <property type="molecule type" value="Genomic_DNA"/>
</dbReference>
<evidence type="ECO:0000313" key="2">
    <source>
        <dbReference type="Proteomes" id="UP001595818"/>
    </source>
</evidence>
<reference evidence="2" key="1">
    <citation type="journal article" date="2019" name="Int. J. Syst. Evol. Microbiol.">
        <title>The Global Catalogue of Microorganisms (GCM) 10K type strain sequencing project: providing services to taxonomists for standard genome sequencing and annotation.</title>
        <authorList>
            <consortium name="The Broad Institute Genomics Platform"/>
            <consortium name="The Broad Institute Genome Sequencing Center for Infectious Disease"/>
            <person name="Wu L."/>
            <person name="Ma J."/>
        </authorList>
    </citation>
    <scope>NUCLEOTIDE SEQUENCE [LARGE SCALE GENOMIC DNA]</scope>
    <source>
        <strain evidence="2">CGMCC 4.7466</strain>
    </source>
</reference>
<evidence type="ECO:0000313" key="1">
    <source>
        <dbReference type="EMBL" id="MFC4872319.1"/>
    </source>
</evidence>
<dbReference type="RefSeq" id="WP_377064601.1">
    <property type="nucleotide sequence ID" value="NZ_JBHSJJ010000005.1"/>
</dbReference>
<gene>
    <name evidence="1" type="ORF">ACFPFU_11505</name>
</gene>
<proteinExistence type="predicted"/>
<keyword evidence="2" id="KW-1185">Reference proteome</keyword>
<sequence>MEPRRALTLMVFPQRFDGEKLIFNIVVIPRNADPFVPFPTGKPDPADVPGFASLQPEFQIGVVSGLDDFPLSNATAPGRIPKIQSITVSAVPQKSDTIEAVAKSFSPIPISDTNDKIPAPLPLNKSVKKYLPFSYRNSFNFTQPRHENAVTDDSYECALRDKVEPILNYVPKDSLSWGKVFAHILRQPLLAKACGMIYEAEVEVEEDWFEEGGYLYVDITNDPWKDAQELLLEDNDGPLIKRYAARIPKLEPGVARPVFSAVLFPVLYQKNGQPEVVPPAPWDELFKESLAYSDGFAKIVHANQPVSGNLLKEHQDGLHPQKDAGIRLAWDDEQILIWYIRQLTENPEAPGSGERIDAPLGVIGYKIDVREQVPDAEWESLHQVTVNQGASDLGKMFPPQPVELSHQVYPTKVNTLMGSNYWLPMYFANWIGKNLAVGDDDALEIYKNDQDNSADIDGTTPRKATVNKALEPVPINTELRYGKTYQFRVRMSDISGGGPDVKDDPIHSGPSPQTTVSFRRYIAPDKLIISKPDSLLNSKAEYYNSVNGEENEFLVNPVVRIKRPLLEYPAVVFTDKYQQAGMDPIAMLKALSFDSHKQLTLGLPDPDVNKVEVRVEVRTLEMDNSLSQDGRENYITLYTTHRSFPADFDGELEIPVQFIDVPVLNLGVPVNPFLVDNLKKEDLDDMEEIVLPTGRHVRVSFRAVAGSGEVNEHSYFGVINESQPESDSRYGKVQQLMFYRETQDESELLRPFGAIPVLQGLFLKPNEVPLIKGNNIFKTLFLPKTTEGNPDIVKRLADALGLKAKGLTLVAPKGERVIFGISSRIRHSLAPDGCSVTFANRAELQDHWLGCISYQLNRDWTWDSLQDVAFAIDRKTKFRRDEDAEASIIENLGDIEFKHTVSFEALQPDRFGNINRSYTRIVYIDAIEPKSGLPRSQSDPNPRFPDEIWVDYTLKPSFKEHHATHPDVDLDQIKLPTVLPPSQIPKIASVGIAFSPYERSEDYSSTEARKRYLWVEFEEPVENQDDTYFCRVLANAPDQLLSNNKFDQLVAPEEPSIALDPEFTRIIVPGQSDDMAGLGAMQPMLKASDSDKHYILPLPPGLHAESPELFGFFTYEFRLGHGQWPDREDNLWSTAQGRFGRPLRVTGIQHPAPTLLCSLNRDENHLYVSAPFAKAVHKGKNVTAKPPRTSLWALLYAQVTQADGRDYRNILIGEKEMRFDFKVNESDEKAKERKLVTAMTFSPAPQPEHVAGSFQLIPEKMKWGGLVALMKDIHPVGTAAFESQEIADQLVRFGLPEDSPLSVLVVEVFGNITNLRDHMPEFGVAGAAMMDRRTFDEARSSAVDTNPHDIIRPLSTALGHFRILRTSPLTKVPFVCCPTCEK</sequence>